<reference evidence="1" key="1">
    <citation type="submission" date="2021-01" db="EMBL/GenBank/DDBJ databases">
        <title>Microvirga sp.</title>
        <authorList>
            <person name="Kim M.K."/>
        </authorList>
    </citation>
    <scope>NUCLEOTIDE SEQUENCE</scope>
    <source>
        <strain evidence="1">5420S-16</strain>
    </source>
</reference>
<evidence type="ECO:0000313" key="1">
    <source>
        <dbReference type="EMBL" id="MBL0405599.1"/>
    </source>
</evidence>
<proteinExistence type="predicted"/>
<dbReference type="EMBL" id="JAEQMY010000024">
    <property type="protein sequence ID" value="MBL0405599.1"/>
    <property type="molecule type" value="Genomic_DNA"/>
</dbReference>
<evidence type="ECO:0000313" key="2">
    <source>
        <dbReference type="Proteomes" id="UP000605848"/>
    </source>
</evidence>
<dbReference type="RefSeq" id="WP_202061670.1">
    <property type="nucleotide sequence ID" value="NZ_JAEQMY010000024.1"/>
</dbReference>
<name>A0A937CYL7_9HYPH</name>
<organism evidence="1 2">
    <name type="scientific">Microvirga aerilata</name>
    <dbReference type="NCBI Taxonomy" id="670292"/>
    <lineage>
        <taxon>Bacteria</taxon>
        <taxon>Pseudomonadati</taxon>
        <taxon>Pseudomonadota</taxon>
        <taxon>Alphaproteobacteria</taxon>
        <taxon>Hyphomicrobiales</taxon>
        <taxon>Methylobacteriaceae</taxon>
        <taxon>Microvirga</taxon>
    </lineage>
</organism>
<sequence length="87" mass="8956">MDPAFRQAAPTGRFVQACRASIAAAALPYGAVQVDAASAGQASRTQDGGLTAPISVRVIYARANARQVRQSRVACQLDATGAVVALR</sequence>
<dbReference type="Proteomes" id="UP000605848">
    <property type="component" value="Unassembled WGS sequence"/>
</dbReference>
<protein>
    <submittedName>
        <fullName evidence="1">Uncharacterized protein</fullName>
    </submittedName>
</protein>
<dbReference type="AlphaFoldDB" id="A0A937CYL7"/>
<accession>A0A937CYL7</accession>
<keyword evidence="2" id="KW-1185">Reference proteome</keyword>
<gene>
    <name evidence="1" type="ORF">JKG68_16655</name>
</gene>
<comment type="caution">
    <text evidence="1">The sequence shown here is derived from an EMBL/GenBank/DDBJ whole genome shotgun (WGS) entry which is preliminary data.</text>
</comment>